<dbReference type="STRING" id="225848.Sps_03365"/>
<name>A0A1S6HSL1_9GAMM</name>
<sequence>MRSERQSSSGLTKYKRLHAKHAAKCNLCHDWGGGASHLDPPFSYLYSLVTALFCISHMTNAEQNLYQSI</sequence>
<keyword evidence="2" id="KW-1185">Reference proteome</keyword>
<dbReference type="EMBL" id="CP014782">
    <property type="protein sequence ID" value="AQS38501.1"/>
    <property type="molecule type" value="Genomic_DNA"/>
</dbReference>
<evidence type="ECO:0000313" key="2">
    <source>
        <dbReference type="Proteomes" id="UP000189545"/>
    </source>
</evidence>
<proteinExistence type="predicted"/>
<dbReference type="RefSeq" id="WP_149027294.1">
    <property type="nucleotide sequence ID" value="NZ_CP014782.1"/>
</dbReference>
<reference evidence="1 2" key="1">
    <citation type="submission" date="2016-03" db="EMBL/GenBank/DDBJ databases">
        <title>Complete genome sequence of Shewanella psychrophila WP2, a deep sea bacterium isolated from west Pacific sediment.</title>
        <authorList>
            <person name="Xu G."/>
            <person name="Jian H."/>
        </authorList>
    </citation>
    <scope>NUCLEOTIDE SEQUENCE [LARGE SCALE GENOMIC DNA]</scope>
    <source>
        <strain evidence="1 2">WP2</strain>
    </source>
</reference>
<protein>
    <submittedName>
        <fullName evidence="1">Uncharacterized protein</fullName>
    </submittedName>
</protein>
<accession>A0A1S6HSL1</accession>
<dbReference type="AlphaFoldDB" id="A0A1S6HSL1"/>
<dbReference type="KEGG" id="spsw:Sps_03365"/>
<dbReference type="Proteomes" id="UP000189545">
    <property type="component" value="Chromosome"/>
</dbReference>
<organism evidence="1 2">
    <name type="scientific">Shewanella psychrophila</name>
    <dbReference type="NCBI Taxonomy" id="225848"/>
    <lineage>
        <taxon>Bacteria</taxon>
        <taxon>Pseudomonadati</taxon>
        <taxon>Pseudomonadota</taxon>
        <taxon>Gammaproteobacteria</taxon>
        <taxon>Alteromonadales</taxon>
        <taxon>Shewanellaceae</taxon>
        <taxon>Shewanella</taxon>
    </lineage>
</organism>
<gene>
    <name evidence="1" type="ORF">Sps_03365</name>
</gene>
<evidence type="ECO:0000313" key="1">
    <source>
        <dbReference type="EMBL" id="AQS38501.1"/>
    </source>
</evidence>